<dbReference type="PROSITE" id="PS51077">
    <property type="entry name" value="HTH_ICLR"/>
    <property type="match status" value="1"/>
</dbReference>
<dbReference type="Proteomes" id="UP000316092">
    <property type="component" value="Unassembled WGS sequence"/>
</dbReference>
<comment type="caution">
    <text evidence="6">The sequence shown here is derived from an EMBL/GenBank/DDBJ whole genome shotgun (WGS) entry which is preliminary data.</text>
</comment>
<evidence type="ECO:0000313" key="7">
    <source>
        <dbReference type="Proteomes" id="UP000316092"/>
    </source>
</evidence>
<feature type="domain" description="IclR-ED" evidence="5">
    <location>
        <begin position="76"/>
        <end position="257"/>
    </location>
</feature>
<keyword evidence="2" id="KW-0238">DNA-binding</keyword>
<evidence type="ECO:0000259" key="5">
    <source>
        <dbReference type="PROSITE" id="PS51078"/>
    </source>
</evidence>
<dbReference type="Gene3D" id="1.10.10.10">
    <property type="entry name" value="Winged helix-like DNA-binding domain superfamily/Winged helix DNA-binding domain"/>
    <property type="match status" value="1"/>
</dbReference>
<feature type="domain" description="HTH iclR-type" evidence="4">
    <location>
        <begin position="15"/>
        <end position="75"/>
    </location>
</feature>
<evidence type="ECO:0000259" key="4">
    <source>
        <dbReference type="PROSITE" id="PS51077"/>
    </source>
</evidence>
<evidence type="ECO:0000256" key="2">
    <source>
        <dbReference type="ARBA" id="ARBA00023125"/>
    </source>
</evidence>
<dbReference type="PROSITE" id="PS51078">
    <property type="entry name" value="ICLR_ED"/>
    <property type="match status" value="1"/>
</dbReference>
<keyword evidence="3" id="KW-0804">Transcription</keyword>
<reference evidence="6 7" key="1">
    <citation type="submission" date="2019-07" db="EMBL/GenBank/DDBJ databases">
        <title>Deinococcus detaillus sp. nov., isolated from humus soil in Antarctica.</title>
        <authorList>
            <person name="Zhang K."/>
        </authorList>
    </citation>
    <scope>NUCLEOTIDE SEQUENCE [LARGE SCALE GENOMIC DNA]</scope>
    <source>
        <strain evidence="6 7">H1</strain>
    </source>
</reference>
<dbReference type="SUPFAM" id="SSF46785">
    <property type="entry name" value="Winged helix' DNA-binding domain"/>
    <property type="match status" value="1"/>
</dbReference>
<dbReference type="PANTHER" id="PTHR30136">
    <property type="entry name" value="HELIX-TURN-HELIX TRANSCRIPTIONAL REGULATOR, ICLR FAMILY"/>
    <property type="match status" value="1"/>
</dbReference>
<dbReference type="InterPro" id="IPR050707">
    <property type="entry name" value="HTH_MetabolicPath_Reg"/>
</dbReference>
<name>A0A553UP93_9DEIO</name>
<dbReference type="GO" id="GO:0003677">
    <property type="term" value="F:DNA binding"/>
    <property type="evidence" value="ECO:0007669"/>
    <property type="project" value="UniProtKB-KW"/>
</dbReference>
<dbReference type="EMBL" id="VKDB01000019">
    <property type="protein sequence ID" value="TSA82043.1"/>
    <property type="molecule type" value="Genomic_DNA"/>
</dbReference>
<evidence type="ECO:0000256" key="3">
    <source>
        <dbReference type="ARBA" id="ARBA00023163"/>
    </source>
</evidence>
<protein>
    <submittedName>
        <fullName evidence="6">IclR family transcriptional regulator</fullName>
    </submittedName>
</protein>
<dbReference type="Pfam" id="PF01614">
    <property type="entry name" value="IclR_C"/>
    <property type="match status" value="1"/>
</dbReference>
<dbReference type="RefSeq" id="WP_143721468.1">
    <property type="nucleotide sequence ID" value="NZ_VKDB01000019.1"/>
</dbReference>
<keyword evidence="1" id="KW-0805">Transcription regulation</keyword>
<accession>A0A553UP93</accession>
<dbReference type="GO" id="GO:0003700">
    <property type="term" value="F:DNA-binding transcription factor activity"/>
    <property type="evidence" value="ECO:0007669"/>
    <property type="project" value="TreeGrafter"/>
</dbReference>
<dbReference type="InterPro" id="IPR036390">
    <property type="entry name" value="WH_DNA-bd_sf"/>
</dbReference>
<dbReference type="AlphaFoldDB" id="A0A553UP93"/>
<keyword evidence="7" id="KW-1185">Reference proteome</keyword>
<dbReference type="Pfam" id="PF09339">
    <property type="entry name" value="HTH_IclR"/>
    <property type="match status" value="1"/>
</dbReference>
<evidence type="ECO:0000256" key="1">
    <source>
        <dbReference type="ARBA" id="ARBA00023015"/>
    </source>
</evidence>
<dbReference type="PANTHER" id="PTHR30136:SF35">
    <property type="entry name" value="HTH-TYPE TRANSCRIPTIONAL REGULATOR RV1719"/>
    <property type="match status" value="1"/>
</dbReference>
<dbReference type="GO" id="GO:0045892">
    <property type="term" value="P:negative regulation of DNA-templated transcription"/>
    <property type="evidence" value="ECO:0007669"/>
    <property type="project" value="TreeGrafter"/>
</dbReference>
<sequence>MPPVKTPLYTDPYLVASVDAAFSVLAHIAREPDQSLQEISGRCQLSVSQTNRLLHTLRLHGYILKTPLKRYRLGYSALNLGHHANQQFPLIEYAAADLDQVWRETQESVHLVQRSGLEVIILDLRESLQNVRVVSEIGKRGPLHLGGSGKVYLAYDDPKLLEQILALNESAPDPSGHSTLAREIRQIREQGYYVARGDFEAEAFSIAAPILGTQHRIVGSLAISGPLARLTPEHEVKLIASCLAAVNRIGQQIQGKL</sequence>
<dbReference type="InterPro" id="IPR036388">
    <property type="entry name" value="WH-like_DNA-bd_sf"/>
</dbReference>
<dbReference type="InterPro" id="IPR029016">
    <property type="entry name" value="GAF-like_dom_sf"/>
</dbReference>
<dbReference type="SMART" id="SM00346">
    <property type="entry name" value="HTH_ICLR"/>
    <property type="match status" value="1"/>
</dbReference>
<dbReference type="SUPFAM" id="SSF55781">
    <property type="entry name" value="GAF domain-like"/>
    <property type="match status" value="1"/>
</dbReference>
<dbReference type="InterPro" id="IPR014757">
    <property type="entry name" value="Tscrpt_reg_IclR_C"/>
</dbReference>
<evidence type="ECO:0000313" key="6">
    <source>
        <dbReference type="EMBL" id="TSA82043.1"/>
    </source>
</evidence>
<dbReference type="OrthoDB" id="9791752at2"/>
<proteinExistence type="predicted"/>
<gene>
    <name evidence="6" type="ORF">FNU79_14200</name>
</gene>
<organism evidence="6 7">
    <name type="scientific">Deinococcus detaillensis</name>
    <dbReference type="NCBI Taxonomy" id="2592048"/>
    <lineage>
        <taxon>Bacteria</taxon>
        <taxon>Thermotogati</taxon>
        <taxon>Deinococcota</taxon>
        <taxon>Deinococci</taxon>
        <taxon>Deinococcales</taxon>
        <taxon>Deinococcaceae</taxon>
        <taxon>Deinococcus</taxon>
    </lineage>
</organism>
<dbReference type="InterPro" id="IPR005471">
    <property type="entry name" value="Tscrpt_reg_IclR_N"/>
</dbReference>
<dbReference type="Gene3D" id="3.30.450.40">
    <property type="match status" value="1"/>
</dbReference>